<evidence type="ECO:0000313" key="2">
    <source>
        <dbReference type="Proteomes" id="UP000519115"/>
    </source>
</evidence>
<accession>A0A7L0CW79</accession>
<dbReference type="EMBL" id="VXAF01001668">
    <property type="protein sequence ID" value="NXJ58471.1"/>
    <property type="molecule type" value="Genomic_DNA"/>
</dbReference>
<keyword evidence="2" id="KW-1185">Reference proteome</keyword>
<dbReference type="InterPro" id="IPR007175">
    <property type="entry name" value="Rpr2/Snm1/Rpp21"/>
</dbReference>
<protein>
    <submittedName>
        <fullName evidence="1">RPP21 protein</fullName>
    </submittedName>
</protein>
<reference evidence="1 2" key="1">
    <citation type="submission" date="2019-09" db="EMBL/GenBank/DDBJ databases">
        <title>Bird 10,000 Genomes (B10K) Project - Family phase.</title>
        <authorList>
            <person name="Zhang G."/>
        </authorList>
    </citation>
    <scope>NUCLEOTIDE SEQUENCE [LARGE SCALE GENOMIC DNA]</scope>
    <source>
        <strain evidence="1">B10K-DU-007-42</strain>
        <tissue evidence="1">Muscle</tissue>
    </source>
</reference>
<evidence type="ECO:0000313" key="1">
    <source>
        <dbReference type="EMBL" id="NXJ58471.1"/>
    </source>
</evidence>
<proteinExistence type="predicted"/>
<dbReference type="Proteomes" id="UP000519115">
    <property type="component" value="Unassembled WGS sequence"/>
</dbReference>
<organism evidence="1 2">
    <name type="scientific">Spizaetus tyrannus</name>
    <name type="common">black hawk-eagle</name>
    <dbReference type="NCBI Taxonomy" id="252798"/>
    <lineage>
        <taxon>Eukaryota</taxon>
        <taxon>Metazoa</taxon>
        <taxon>Chordata</taxon>
        <taxon>Craniata</taxon>
        <taxon>Vertebrata</taxon>
        <taxon>Euteleostomi</taxon>
        <taxon>Archelosauria</taxon>
        <taxon>Archosauria</taxon>
        <taxon>Dinosauria</taxon>
        <taxon>Saurischia</taxon>
        <taxon>Theropoda</taxon>
        <taxon>Coelurosauria</taxon>
        <taxon>Aves</taxon>
        <taxon>Neognathae</taxon>
        <taxon>Neoaves</taxon>
        <taxon>Telluraves</taxon>
        <taxon>Accipitrimorphae</taxon>
        <taxon>Accipitriformes</taxon>
        <taxon>Accipitridae</taxon>
        <taxon>Accipitrinae</taxon>
        <taxon>Spizaetus</taxon>
    </lineage>
</organism>
<gene>
    <name evidence="1" type="primary">Rpp21</name>
    <name evidence="1" type="ORF">SPITYR_R15872</name>
</gene>
<sequence length="63" mass="6502">LSQAAHWVLPGGAALARFYCSTQRGAARGGVLRMAGGVKRAVCRRCCSLLLPGGGGYLRLRGG</sequence>
<dbReference type="AlphaFoldDB" id="A0A7L0CW79"/>
<dbReference type="Pfam" id="PF04032">
    <property type="entry name" value="Rpr2"/>
    <property type="match status" value="1"/>
</dbReference>
<comment type="caution">
    <text evidence="1">The sequence shown here is derived from an EMBL/GenBank/DDBJ whole genome shotgun (WGS) entry which is preliminary data.</text>
</comment>
<name>A0A7L0CW79_9AVES</name>
<feature type="non-terminal residue" evidence="1">
    <location>
        <position position="63"/>
    </location>
</feature>
<feature type="non-terminal residue" evidence="1">
    <location>
        <position position="1"/>
    </location>
</feature>
<dbReference type="GO" id="GO:0006396">
    <property type="term" value="P:RNA processing"/>
    <property type="evidence" value="ECO:0007669"/>
    <property type="project" value="InterPro"/>
</dbReference>